<accession>A0ABX0U1R5</accession>
<dbReference type="Gene3D" id="1.25.40.10">
    <property type="entry name" value="Tetratricopeptide repeat domain"/>
    <property type="match status" value="1"/>
</dbReference>
<dbReference type="EMBL" id="JAASQP010000001">
    <property type="protein sequence ID" value="NIJ24509.1"/>
    <property type="molecule type" value="Genomic_DNA"/>
</dbReference>
<keyword evidence="1" id="KW-0732">Signal</keyword>
<name>A0ABX0U1R5_9SPHN</name>
<dbReference type="RefSeq" id="WP_140046862.1">
    <property type="nucleotide sequence ID" value="NZ_BAAAEV010000001.1"/>
</dbReference>
<keyword evidence="3" id="KW-1185">Reference proteome</keyword>
<evidence type="ECO:0000313" key="3">
    <source>
        <dbReference type="Proteomes" id="UP000788153"/>
    </source>
</evidence>
<protein>
    <submittedName>
        <fullName evidence="2">Thioredoxin-like negative regulator of GroEL</fullName>
    </submittedName>
</protein>
<comment type="caution">
    <text evidence="2">The sequence shown here is derived from an EMBL/GenBank/DDBJ whole genome shotgun (WGS) entry which is preliminary data.</text>
</comment>
<feature type="chain" id="PRO_5045185236" evidence="1">
    <location>
        <begin position="23"/>
        <end position="120"/>
    </location>
</feature>
<organism evidence="2 3">
    <name type="scientific">Sphingomonas japonica</name>
    <dbReference type="NCBI Taxonomy" id="511662"/>
    <lineage>
        <taxon>Bacteria</taxon>
        <taxon>Pseudomonadati</taxon>
        <taxon>Pseudomonadota</taxon>
        <taxon>Alphaproteobacteria</taxon>
        <taxon>Sphingomonadales</taxon>
        <taxon>Sphingomonadaceae</taxon>
        <taxon>Sphingomonas</taxon>
    </lineage>
</organism>
<dbReference type="Pfam" id="PF14559">
    <property type="entry name" value="TPR_19"/>
    <property type="match status" value="1"/>
</dbReference>
<sequence length="120" mass="12775">MLQALKVVMAVAAVAAPLGAVAGQDRNRFGHDAIEAGRYDEAEAMLRADLAINPDMPEALINLAAIYARTNRGDAAQALYARVLATDNVSMLLTPTTALDSHAIAQRGMRKLETARMAAR</sequence>
<dbReference type="Proteomes" id="UP000788153">
    <property type="component" value="Unassembled WGS sequence"/>
</dbReference>
<dbReference type="SUPFAM" id="SSF48452">
    <property type="entry name" value="TPR-like"/>
    <property type="match status" value="1"/>
</dbReference>
<gene>
    <name evidence="2" type="ORF">FHT01_002051</name>
</gene>
<reference evidence="2 3" key="1">
    <citation type="submission" date="2020-03" db="EMBL/GenBank/DDBJ databases">
        <title>Genomic Encyclopedia of Type Strains, Phase IV (KMG-IV): sequencing the most valuable type-strain genomes for metagenomic binning, comparative biology and taxonomic classification.</title>
        <authorList>
            <person name="Goeker M."/>
        </authorList>
    </citation>
    <scope>NUCLEOTIDE SEQUENCE [LARGE SCALE GENOMIC DNA]</scope>
    <source>
        <strain evidence="2 3">DSM 22753</strain>
    </source>
</reference>
<feature type="signal peptide" evidence="1">
    <location>
        <begin position="1"/>
        <end position="22"/>
    </location>
</feature>
<dbReference type="InterPro" id="IPR011990">
    <property type="entry name" value="TPR-like_helical_dom_sf"/>
</dbReference>
<evidence type="ECO:0000313" key="2">
    <source>
        <dbReference type="EMBL" id="NIJ24509.1"/>
    </source>
</evidence>
<evidence type="ECO:0000256" key="1">
    <source>
        <dbReference type="SAM" id="SignalP"/>
    </source>
</evidence>
<proteinExistence type="predicted"/>